<feature type="transmembrane region" description="Helical" evidence="1">
    <location>
        <begin position="46"/>
        <end position="70"/>
    </location>
</feature>
<comment type="caution">
    <text evidence="2">The sequence shown here is derived from an EMBL/GenBank/DDBJ whole genome shotgun (WGS) entry which is preliminary data.</text>
</comment>
<feature type="transmembrane region" description="Helical" evidence="1">
    <location>
        <begin position="82"/>
        <end position="101"/>
    </location>
</feature>
<dbReference type="InterPro" id="IPR038750">
    <property type="entry name" value="YczE/YyaS-like"/>
</dbReference>
<accession>N2BP86</accession>
<dbReference type="HOGENOM" id="CLU_083843_2_0_11"/>
<feature type="transmembrane region" description="Helical" evidence="1">
    <location>
        <begin position="7"/>
        <end position="26"/>
    </location>
</feature>
<evidence type="ECO:0000313" key="2">
    <source>
        <dbReference type="EMBL" id="EMZ42026.1"/>
    </source>
</evidence>
<dbReference type="PANTHER" id="PTHR40078">
    <property type="entry name" value="INTEGRAL MEMBRANE PROTEIN-RELATED"/>
    <property type="match status" value="1"/>
</dbReference>
<dbReference type="EMBL" id="AGXC01000002">
    <property type="protein sequence ID" value="EMZ42026.1"/>
    <property type="molecule type" value="Genomic_DNA"/>
</dbReference>
<organism evidence="2 3">
    <name type="scientific">Atopobium minutum 10063974</name>
    <dbReference type="NCBI Taxonomy" id="997872"/>
    <lineage>
        <taxon>Bacteria</taxon>
        <taxon>Bacillati</taxon>
        <taxon>Actinomycetota</taxon>
        <taxon>Coriobacteriia</taxon>
        <taxon>Coriobacteriales</taxon>
        <taxon>Atopobiaceae</taxon>
        <taxon>Atopobium</taxon>
    </lineage>
</organism>
<sequence length="219" mass="24027">MNRTLSRWFWFTIGLIINAFGIAFITKANLGTSQISSIPYVLSLKLPVFSFGIMTFFINMLFILVQILLLRRKFQLLQLLQIVANVLFSAFIDIGMMTLSGLNPAGFLQRILCVLVGCIILAFGICVEVAPDVVTVSGEGIVKVIARVSHKEFGQIKAAFDITLIVIASVLSLIFFHTLYGIEIGTVISACLVGPITLICKKVPLVQHIHILSLQASES</sequence>
<dbReference type="Pfam" id="PF19700">
    <property type="entry name" value="DUF6198"/>
    <property type="match status" value="1"/>
</dbReference>
<gene>
    <name evidence="2" type="ORF">HMPREF1091_01000</name>
</gene>
<keyword evidence="1" id="KW-0472">Membrane</keyword>
<evidence type="ECO:0000256" key="1">
    <source>
        <dbReference type="SAM" id="Phobius"/>
    </source>
</evidence>
<dbReference type="Proteomes" id="UP000012651">
    <property type="component" value="Unassembled WGS sequence"/>
</dbReference>
<proteinExistence type="predicted"/>
<feature type="transmembrane region" description="Helical" evidence="1">
    <location>
        <begin position="107"/>
        <end position="127"/>
    </location>
</feature>
<dbReference type="RefSeq" id="WP_002563775.1">
    <property type="nucleotide sequence ID" value="NZ_KB822533.1"/>
</dbReference>
<name>N2BP86_9ACTN</name>
<feature type="transmembrane region" description="Helical" evidence="1">
    <location>
        <begin position="158"/>
        <end position="176"/>
    </location>
</feature>
<evidence type="ECO:0000313" key="3">
    <source>
        <dbReference type="Proteomes" id="UP000012651"/>
    </source>
</evidence>
<evidence type="ECO:0008006" key="4">
    <source>
        <dbReference type="Google" id="ProtNLM"/>
    </source>
</evidence>
<dbReference type="AlphaFoldDB" id="N2BP86"/>
<feature type="transmembrane region" description="Helical" evidence="1">
    <location>
        <begin position="182"/>
        <end position="200"/>
    </location>
</feature>
<dbReference type="OrthoDB" id="87655at2"/>
<keyword evidence="3" id="KW-1185">Reference proteome</keyword>
<dbReference type="PANTHER" id="PTHR40078:SF1">
    <property type="entry name" value="INTEGRAL MEMBRANE PROTEIN"/>
    <property type="match status" value="1"/>
</dbReference>
<reference evidence="2 3" key="1">
    <citation type="submission" date="2013-03" db="EMBL/GenBank/DDBJ databases">
        <title>The Genome Sequence of Atopobium minutum 10063974.</title>
        <authorList>
            <consortium name="The Broad Institute Genome Sequencing Platform"/>
            <person name="Earl A."/>
            <person name="Ward D."/>
            <person name="Feldgarden M."/>
            <person name="Gevers D."/>
            <person name="Lambert T."/>
            <person name="Marvaud J.-C."/>
            <person name="Courvalin P."/>
            <person name="Walker B."/>
            <person name="Young S.K."/>
            <person name="Zeng Q."/>
            <person name="Gargeya S."/>
            <person name="Fitzgerald M."/>
            <person name="Haas B."/>
            <person name="Abouelleil A."/>
            <person name="Alvarado L."/>
            <person name="Arachchi H.M."/>
            <person name="Berlin A.M."/>
            <person name="Chapman S.B."/>
            <person name="Dewar J."/>
            <person name="Goldberg J."/>
            <person name="Griggs A."/>
            <person name="Gujja S."/>
            <person name="Hansen M."/>
            <person name="Howarth C."/>
            <person name="Imamovic A."/>
            <person name="Larimer J."/>
            <person name="McCowan C."/>
            <person name="Murphy C."/>
            <person name="Neiman D."/>
            <person name="Pearson M."/>
            <person name="Priest M."/>
            <person name="Roberts A."/>
            <person name="Saif S."/>
            <person name="Shea T."/>
            <person name="Sisk P."/>
            <person name="Sykes S."/>
            <person name="Wortman J."/>
            <person name="Nusbaum C."/>
            <person name="Birren B."/>
        </authorList>
    </citation>
    <scope>NUCLEOTIDE SEQUENCE [LARGE SCALE GENOMIC DNA]</scope>
    <source>
        <strain evidence="2 3">10063974</strain>
    </source>
</reference>
<protein>
    <recommendedName>
        <fullName evidence="4">YitT family protein</fullName>
    </recommendedName>
</protein>
<keyword evidence="1" id="KW-1133">Transmembrane helix</keyword>
<keyword evidence="1" id="KW-0812">Transmembrane</keyword>